<dbReference type="OrthoDB" id="21550at2759"/>
<evidence type="ECO:0000256" key="4">
    <source>
        <dbReference type="ARBA" id="ARBA00022517"/>
    </source>
</evidence>
<reference evidence="10" key="1">
    <citation type="submission" date="2021-02" db="EMBL/GenBank/DDBJ databases">
        <authorList>
            <person name="Nowell W R."/>
        </authorList>
    </citation>
    <scope>NUCLEOTIDE SEQUENCE</scope>
</reference>
<sequence length="467" mass="54011">MSVEEESLVVSCPIDQDIEWNDDIKSNNFMIVEPCVNNDIPKIVQQVLIDLIDDIHLQLSTNDSVNLKNNKLLNRTHRRPKRRIFSSSEDDSDSSSSSSDITSVRTDVIDEAFDSDDDEKKLLANRHGPRTRNELTIDDLPPIENLTITLSDETQIEKIGHVRYIIEEKYVIVESLLNSSPLNDDSVLFNSERKSIGLIYETLGPVIKPYYLMRFNHIDEIKKRQLLLGQDVYYAPKETTYTKYVFIKELLTLKGSDASWKDDHEPPTTLVDYSDDDQEKQAKDKRKKKKQNRNDDHGDVKDNVRDEGMSLSEGFGDYDDIESLISEQSSDTFSSRGSKRNGRHRGRGRNRGQHQQQRGRPPPSLPNWFQQSPHSNQQSSNPHWTPRQSNYRQPYHPRPPLQTNWRSPQPPILWHGQSNSNYMGLPQQQFPNTQSAWQAPPSLFNDTNNRTTNQRLPNQQEPSSFYH</sequence>
<dbReference type="EMBL" id="CAJNOQ010000682">
    <property type="protein sequence ID" value="CAF0827655.1"/>
    <property type="molecule type" value="Genomic_DNA"/>
</dbReference>
<feature type="region of interest" description="Disordered" evidence="9">
    <location>
        <begin position="79"/>
        <end position="102"/>
    </location>
</feature>
<name>A0A813UH83_9BILA</name>
<feature type="compositionally biased region" description="Polar residues" evidence="9">
    <location>
        <begin position="444"/>
        <end position="467"/>
    </location>
</feature>
<dbReference type="GO" id="GO:0005732">
    <property type="term" value="C:sno(s)RNA-containing ribonucleoprotein complex"/>
    <property type="evidence" value="ECO:0007669"/>
    <property type="project" value="InterPro"/>
</dbReference>
<protein>
    <recommendedName>
        <fullName evidence="3">H/ACA ribonucleoprotein complex non-core subunit NAF1</fullName>
    </recommendedName>
</protein>
<evidence type="ECO:0000256" key="1">
    <source>
        <dbReference type="ARBA" id="ARBA00004123"/>
    </source>
</evidence>
<dbReference type="SUPFAM" id="SSF50447">
    <property type="entry name" value="Translation proteins"/>
    <property type="match status" value="1"/>
</dbReference>
<evidence type="ECO:0000256" key="7">
    <source>
        <dbReference type="ARBA" id="ARBA00022884"/>
    </source>
</evidence>
<evidence type="ECO:0000256" key="6">
    <source>
        <dbReference type="ARBA" id="ARBA00022553"/>
    </source>
</evidence>
<dbReference type="InterPro" id="IPR007504">
    <property type="entry name" value="H/ACA_rnp_Gar1/Naf1"/>
</dbReference>
<dbReference type="FunFam" id="2.40.10.230:FF:000002">
    <property type="entry name" value="H/ACA ribonucleoprotein complex non-core subunit NAF1"/>
    <property type="match status" value="1"/>
</dbReference>
<dbReference type="AlphaFoldDB" id="A0A813UH83"/>
<evidence type="ECO:0000256" key="3">
    <source>
        <dbReference type="ARBA" id="ARBA00021438"/>
    </source>
</evidence>
<dbReference type="GO" id="GO:0000493">
    <property type="term" value="P:box H/ACA snoRNP assembly"/>
    <property type="evidence" value="ECO:0007669"/>
    <property type="project" value="InterPro"/>
</dbReference>
<keyword evidence="6" id="KW-0597">Phosphoprotein</keyword>
<dbReference type="InterPro" id="IPR009000">
    <property type="entry name" value="Transl_B-barrel_sf"/>
</dbReference>
<evidence type="ECO:0000256" key="5">
    <source>
        <dbReference type="ARBA" id="ARBA00022552"/>
    </source>
</evidence>
<evidence type="ECO:0000313" key="11">
    <source>
        <dbReference type="EMBL" id="CAF3614524.1"/>
    </source>
</evidence>
<evidence type="ECO:0000313" key="10">
    <source>
        <dbReference type="EMBL" id="CAF0827655.1"/>
    </source>
</evidence>
<dbReference type="GO" id="GO:0006364">
    <property type="term" value="P:rRNA processing"/>
    <property type="evidence" value="ECO:0007669"/>
    <property type="project" value="UniProtKB-KW"/>
</dbReference>
<dbReference type="Pfam" id="PF04410">
    <property type="entry name" value="Gar1"/>
    <property type="match status" value="1"/>
</dbReference>
<comment type="caution">
    <text evidence="10">The sequence shown here is derived from an EMBL/GenBank/DDBJ whole genome shotgun (WGS) entry which is preliminary data.</text>
</comment>
<feature type="compositionally biased region" description="Low complexity" evidence="9">
    <location>
        <begin position="370"/>
        <end position="383"/>
    </location>
</feature>
<keyword evidence="12" id="KW-1185">Reference proteome</keyword>
<dbReference type="GO" id="GO:0005634">
    <property type="term" value="C:nucleus"/>
    <property type="evidence" value="ECO:0007669"/>
    <property type="project" value="UniProtKB-SubCell"/>
</dbReference>
<dbReference type="Proteomes" id="UP000663829">
    <property type="component" value="Unassembled WGS sequence"/>
</dbReference>
<dbReference type="Proteomes" id="UP000681722">
    <property type="component" value="Unassembled WGS sequence"/>
</dbReference>
<dbReference type="InterPro" id="IPR040309">
    <property type="entry name" value="Naf1"/>
</dbReference>
<evidence type="ECO:0000256" key="8">
    <source>
        <dbReference type="ARBA" id="ARBA00023242"/>
    </source>
</evidence>
<feature type="compositionally biased region" description="Basic and acidic residues" evidence="9">
    <location>
        <begin position="292"/>
        <end position="308"/>
    </location>
</feature>
<dbReference type="GO" id="GO:0001522">
    <property type="term" value="P:pseudouridine synthesis"/>
    <property type="evidence" value="ECO:0007669"/>
    <property type="project" value="InterPro"/>
</dbReference>
<keyword evidence="5" id="KW-0698">rRNA processing</keyword>
<feature type="compositionally biased region" description="Polar residues" evidence="9">
    <location>
        <begin position="325"/>
        <end position="336"/>
    </location>
</feature>
<dbReference type="PANTHER" id="PTHR31633">
    <property type="entry name" value="H/ACA RIBONUCLEOPROTEIN COMPLEX NON-CORE SUBUNIT NAF1"/>
    <property type="match status" value="1"/>
</dbReference>
<feature type="compositionally biased region" description="Polar residues" evidence="9">
    <location>
        <begin position="416"/>
        <end position="437"/>
    </location>
</feature>
<dbReference type="GO" id="GO:0043489">
    <property type="term" value="P:RNA stabilization"/>
    <property type="evidence" value="ECO:0007669"/>
    <property type="project" value="UniProtKB-ARBA"/>
</dbReference>
<feature type="region of interest" description="Disordered" evidence="9">
    <location>
        <begin position="258"/>
        <end position="467"/>
    </location>
</feature>
<keyword evidence="4" id="KW-0690">Ribosome biogenesis</keyword>
<evidence type="ECO:0000313" key="12">
    <source>
        <dbReference type="Proteomes" id="UP000663829"/>
    </source>
</evidence>
<organism evidence="10 12">
    <name type="scientific">Didymodactylos carnosus</name>
    <dbReference type="NCBI Taxonomy" id="1234261"/>
    <lineage>
        <taxon>Eukaryota</taxon>
        <taxon>Metazoa</taxon>
        <taxon>Spiralia</taxon>
        <taxon>Gnathifera</taxon>
        <taxon>Rotifera</taxon>
        <taxon>Eurotatoria</taxon>
        <taxon>Bdelloidea</taxon>
        <taxon>Philodinida</taxon>
        <taxon>Philodinidae</taxon>
        <taxon>Didymodactylos</taxon>
    </lineage>
</organism>
<dbReference type="PANTHER" id="PTHR31633:SF1">
    <property type="entry name" value="H_ACA RIBONUCLEOPROTEIN COMPLEX NON-CORE SUBUNIT NAF1"/>
    <property type="match status" value="1"/>
</dbReference>
<feature type="compositionally biased region" description="Basic residues" evidence="9">
    <location>
        <begin position="337"/>
        <end position="352"/>
    </location>
</feature>
<accession>A0A813UH83</accession>
<keyword evidence="7" id="KW-0694">RNA-binding</keyword>
<comment type="subcellular location">
    <subcellularLocation>
        <location evidence="1">Nucleus</location>
    </subcellularLocation>
</comment>
<dbReference type="Gene3D" id="2.40.10.230">
    <property type="entry name" value="Probable tRNA pseudouridine synthase domain"/>
    <property type="match status" value="1"/>
</dbReference>
<keyword evidence="8" id="KW-0539">Nucleus</keyword>
<evidence type="ECO:0000256" key="2">
    <source>
        <dbReference type="ARBA" id="ARBA00009801"/>
    </source>
</evidence>
<evidence type="ECO:0000256" key="9">
    <source>
        <dbReference type="SAM" id="MobiDB-lite"/>
    </source>
</evidence>
<gene>
    <name evidence="10" type="ORF">GPM918_LOCUS4883</name>
    <name evidence="11" type="ORF">SRO942_LOCUS4884</name>
</gene>
<dbReference type="InterPro" id="IPR038664">
    <property type="entry name" value="Gar1/Naf1_Cbf5-bd_sf"/>
</dbReference>
<dbReference type="CDD" id="cd22541">
    <property type="entry name" value="SP5_N"/>
    <property type="match status" value="1"/>
</dbReference>
<proteinExistence type="inferred from homology"/>
<comment type="similarity">
    <text evidence="2">Belongs to the NAF1 family.</text>
</comment>
<dbReference type="GO" id="GO:0003723">
    <property type="term" value="F:RNA binding"/>
    <property type="evidence" value="ECO:0007669"/>
    <property type="project" value="UniProtKB-KW"/>
</dbReference>
<dbReference type="EMBL" id="CAJOBC010000682">
    <property type="protein sequence ID" value="CAF3614524.1"/>
    <property type="molecule type" value="Genomic_DNA"/>
</dbReference>